<dbReference type="EMBL" id="JANJYI010000001">
    <property type="protein sequence ID" value="KAK2661896.1"/>
    <property type="molecule type" value="Genomic_DNA"/>
</dbReference>
<keyword evidence="1" id="KW-0694">RNA-binding</keyword>
<evidence type="ECO:0000256" key="1">
    <source>
        <dbReference type="PROSITE-ProRule" id="PRU00176"/>
    </source>
</evidence>
<evidence type="ECO:0000313" key="3">
    <source>
        <dbReference type="EMBL" id="KAK2661896.1"/>
    </source>
</evidence>
<evidence type="ECO:0000313" key="4">
    <source>
        <dbReference type="Proteomes" id="UP001280121"/>
    </source>
</evidence>
<dbReference type="CDD" id="cd00590">
    <property type="entry name" value="RRM_SF"/>
    <property type="match status" value="1"/>
</dbReference>
<dbReference type="InterPro" id="IPR050441">
    <property type="entry name" value="RBM"/>
</dbReference>
<feature type="domain" description="RRM" evidence="2">
    <location>
        <begin position="28"/>
        <end position="105"/>
    </location>
</feature>
<dbReference type="AlphaFoldDB" id="A0AAD9XM83"/>
<sequence>MVTYNLGGRKREIALGCSVSKDFRDSLQSIFVDNINPSVESTCLWSTFKAFGKVRDVYLSSKTSSRKSKFDFVRFETIEEANKVVMSTNGMHIHGRPISSKVASYGWNNRRFRVERRTGWNYDSGVSRAGQSFNQNNSLSFSTFADVVKGENLRNHEKRMEKEEKCMTMRWKRQRVEDKWLSKCVVGVLRHFGNISSVSKRLKDKGFRFSSSYAGDKHFMGV</sequence>
<dbReference type="InterPro" id="IPR000504">
    <property type="entry name" value="RRM_dom"/>
</dbReference>
<reference evidence="3" key="1">
    <citation type="journal article" date="2023" name="Plant J.">
        <title>Genome sequences and population genomics provide insights into the demographic history, inbreeding, and mutation load of two 'living fossil' tree species of Dipteronia.</title>
        <authorList>
            <person name="Feng Y."/>
            <person name="Comes H.P."/>
            <person name="Chen J."/>
            <person name="Zhu S."/>
            <person name="Lu R."/>
            <person name="Zhang X."/>
            <person name="Li P."/>
            <person name="Qiu J."/>
            <person name="Olsen K.M."/>
            <person name="Qiu Y."/>
        </authorList>
    </citation>
    <scope>NUCLEOTIDE SEQUENCE</scope>
    <source>
        <strain evidence="3">KIB01</strain>
    </source>
</reference>
<dbReference type="Proteomes" id="UP001280121">
    <property type="component" value="Unassembled WGS sequence"/>
</dbReference>
<name>A0AAD9XM83_9ROSI</name>
<dbReference type="GO" id="GO:0003723">
    <property type="term" value="F:RNA binding"/>
    <property type="evidence" value="ECO:0007669"/>
    <property type="project" value="UniProtKB-UniRule"/>
</dbReference>
<dbReference type="SMART" id="SM00360">
    <property type="entry name" value="RRM"/>
    <property type="match status" value="1"/>
</dbReference>
<proteinExistence type="predicted"/>
<keyword evidence="4" id="KW-1185">Reference proteome</keyword>
<dbReference type="Gene3D" id="3.30.70.330">
    <property type="match status" value="1"/>
</dbReference>
<dbReference type="InterPro" id="IPR035979">
    <property type="entry name" value="RBD_domain_sf"/>
</dbReference>
<evidence type="ECO:0000259" key="2">
    <source>
        <dbReference type="PROSITE" id="PS50102"/>
    </source>
</evidence>
<comment type="caution">
    <text evidence="3">The sequence shown here is derived from an EMBL/GenBank/DDBJ whole genome shotgun (WGS) entry which is preliminary data.</text>
</comment>
<dbReference type="SUPFAM" id="SSF54928">
    <property type="entry name" value="RNA-binding domain, RBD"/>
    <property type="match status" value="1"/>
</dbReference>
<dbReference type="Pfam" id="PF00076">
    <property type="entry name" value="RRM_1"/>
    <property type="match status" value="1"/>
</dbReference>
<accession>A0AAD9XM83</accession>
<gene>
    <name evidence="3" type="ORF">Ddye_000470</name>
</gene>
<organism evidence="3 4">
    <name type="scientific">Dipteronia dyeriana</name>
    <dbReference type="NCBI Taxonomy" id="168575"/>
    <lineage>
        <taxon>Eukaryota</taxon>
        <taxon>Viridiplantae</taxon>
        <taxon>Streptophyta</taxon>
        <taxon>Embryophyta</taxon>
        <taxon>Tracheophyta</taxon>
        <taxon>Spermatophyta</taxon>
        <taxon>Magnoliopsida</taxon>
        <taxon>eudicotyledons</taxon>
        <taxon>Gunneridae</taxon>
        <taxon>Pentapetalae</taxon>
        <taxon>rosids</taxon>
        <taxon>malvids</taxon>
        <taxon>Sapindales</taxon>
        <taxon>Sapindaceae</taxon>
        <taxon>Hippocastanoideae</taxon>
        <taxon>Acereae</taxon>
        <taxon>Dipteronia</taxon>
    </lineage>
</organism>
<dbReference type="PROSITE" id="PS50102">
    <property type="entry name" value="RRM"/>
    <property type="match status" value="1"/>
</dbReference>
<protein>
    <recommendedName>
        <fullName evidence="2">RRM domain-containing protein</fullName>
    </recommendedName>
</protein>
<dbReference type="InterPro" id="IPR012677">
    <property type="entry name" value="Nucleotide-bd_a/b_plait_sf"/>
</dbReference>
<dbReference type="PANTHER" id="PTHR48034">
    <property type="entry name" value="TRANSFORMER-2 SEX-DETERMINING PROTEIN-RELATED"/>
    <property type="match status" value="1"/>
</dbReference>